<comment type="caution">
    <text evidence="2">The sequence shown here is derived from an EMBL/GenBank/DDBJ whole genome shotgun (WGS) entry which is preliminary data.</text>
</comment>
<accession>A0A163Q1Q8</accession>
<evidence type="ECO:0000313" key="3">
    <source>
        <dbReference type="Proteomes" id="UP000076447"/>
    </source>
</evidence>
<dbReference type="Proteomes" id="UP000076447">
    <property type="component" value="Unassembled WGS sequence"/>
</dbReference>
<dbReference type="InterPro" id="IPR052519">
    <property type="entry name" value="Euk-type_GlcNAc_Kinase"/>
</dbReference>
<dbReference type="SUPFAM" id="SSF53067">
    <property type="entry name" value="Actin-like ATPase domain"/>
    <property type="match status" value="2"/>
</dbReference>
<reference evidence="2 3" key="1">
    <citation type="submission" date="2016-01" db="EMBL/GenBank/DDBJ databases">
        <title>Genome sequence of Oerskovia enterophila VJag, an agar and cellulose degrading bacterium.</title>
        <authorList>
            <person name="Poehlein A."/>
            <person name="Jag V."/>
            <person name="Bengelsdorf F."/>
            <person name="Duerre P."/>
            <person name="Daniel R."/>
        </authorList>
    </citation>
    <scope>NUCLEOTIDE SEQUENCE [LARGE SCALE GENOMIC DNA]</scope>
    <source>
        <strain evidence="2 3">VJag</strain>
    </source>
</reference>
<dbReference type="AlphaFoldDB" id="A0A163Q1Q8"/>
<sequence length="316" mass="32518">MSVVVGVDVGGTKTHVRVACGEERLVDLVVPSTGWSAQPSGAAARWVAERVRAALGRCRPSLAVADVAHLTVGAHGCETPRQCLTLAEEVRLLLDVSCTVVNDAQLLVPAAGLDEGIGLVAGTGSIAVGRHRETGAYLSAGGWGWVLGDDGSASALVREAARALFVRADVGATRDPLEPRLLASFGAENLVELASIMSWRGGVETWGQHAPVVFRALDAGSQVSRAVVTAGGGALAELVGNLVYRGAVGTTVVVAGGVVTQQQALRNALADALERRAPQTTLRMLDEDPVEGAVFLARRSVATGRAALAPTRSNAS</sequence>
<dbReference type="InterPro" id="IPR043129">
    <property type="entry name" value="ATPase_NBD"/>
</dbReference>
<gene>
    <name evidence="2" type="ORF">OJAG_35590</name>
</gene>
<dbReference type="OrthoDB" id="8701357at2"/>
<evidence type="ECO:0000313" key="2">
    <source>
        <dbReference type="EMBL" id="KZM33720.1"/>
    </source>
</evidence>
<dbReference type="PATRIC" id="fig|43678.3.peg.3723"/>
<dbReference type="RefSeq" id="WP_068709994.1">
    <property type="nucleotide sequence ID" value="NZ_LRIE01000084.1"/>
</dbReference>
<dbReference type="Pfam" id="PF01869">
    <property type="entry name" value="BcrAD_BadFG"/>
    <property type="match status" value="1"/>
</dbReference>
<dbReference type="InterPro" id="IPR002731">
    <property type="entry name" value="ATPase_BadF"/>
</dbReference>
<proteinExistence type="predicted"/>
<dbReference type="STRING" id="43678.OJAG_35590"/>
<organism evidence="2 3">
    <name type="scientific">Oerskovia enterophila</name>
    <dbReference type="NCBI Taxonomy" id="43678"/>
    <lineage>
        <taxon>Bacteria</taxon>
        <taxon>Bacillati</taxon>
        <taxon>Actinomycetota</taxon>
        <taxon>Actinomycetes</taxon>
        <taxon>Micrococcales</taxon>
        <taxon>Cellulomonadaceae</taxon>
        <taxon>Oerskovia</taxon>
    </lineage>
</organism>
<dbReference type="EMBL" id="LRIE01000084">
    <property type="protein sequence ID" value="KZM33720.1"/>
    <property type="molecule type" value="Genomic_DNA"/>
</dbReference>
<protein>
    <submittedName>
        <fullName evidence="2">BadF/BadG/BcrA/BcrD ATPase family protein</fullName>
    </submittedName>
</protein>
<dbReference type="PANTHER" id="PTHR43190">
    <property type="entry name" value="N-ACETYL-D-GLUCOSAMINE KINASE"/>
    <property type="match status" value="1"/>
</dbReference>
<feature type="domain" description="ATPase BadF/BadG/BcrA/BcrD type" evidence="1">
    <location>
        <begin position="5"/>
        <end position="297"/>
    </location>
</feature>
<dbReference type="PANTHER" id="PTHR43190:SF3">
    <property type="entry name" value="N-ACETYL-D-GLUCOSAMINE KINASE"/>
    <property type="match status" value="1"/>
</dbReference>
<dbReference type="Gene3D" id="3.30.420.40">
    <property type="match status" value="2"/>
</dbReference>
<evidence type="ECO:0000259" key="1">
    <source>
        <dbReference type="Pfam" id="PF01869"/>
    </source>
</evidence>
<name>A0A163Q1Q8_9CELL</name>